<feature type="transmembrane region" description="Helical" evidence="1">
    <location>
        <begin position="12"/>
        <end position="30"/>
    </location>
</feature>
<dbReference type="Gene3D" id="1.20.144.10">
    <property type="entry name" value="Phosphatidic acid phosphatase type 2/haloperoxidase"/>
    <property type="match status" value="1"/>
</dbReference>
<dbReference type="SUPFAM" id="SSF48317">
    <property type="entry name" value="Acid phosphatase/Vanadium-dependent haloperoxidase"/>
    <property type="match status" value="1"/>
</dbReference>
<dbReference type="InterPro" id="IPR036938">
    <property type="entry name" value="PAP2/HPO_sf"/>
</dbReference>
<dbReference type="Proteomes" id="UP000244441">
    <property type="component" value="Chromosome"/>
</dbReference>
<proteinExistence type="predicted"/>
<feature type="transmembrane region" description="Helical" evidence="1">
    <location>
        <begin position="200"/>
        <end position="218"/>
    </location>
</feature>
<evidence type="ECO:0000256" key="1">
    <source>
        <dbReference type="SAM" id="Phobius"/>
    </source>
</evidence>
<dbReference type="InterPro" id="IPR000326">
    <property type="entry name" value="PAP2/HPO"/>
</dbReference>
<feature type="transmembrane region" description="Helical" evidence="1">
    <location>
        <begin position="93"/>
        <end position="113"/>
    </location>
</feature>
<reference evidence="3 4" key="1">
    <citation type="submission" date="2018-01" db="EMBL/GenBank/DDBJ databases">
        <title>Genome sequence of a Cantenovulum-like bacteria.</title>
        <authorList>
            <person name="Tan W.R."/>
            <person name="Lau N.-S."/>
            <person name="Go F."/>
            <person name="Amirul A.-A.A."/>
        </authorList>
    </citation>
    <scope>NUCLEOTIDE SEQUENCE [LARGE SCALE GENOMIC DNA]</scope>
    <source>
        <strain evidence="3 4">CCB-QB4</strain>
    </source>
</reference>
<protein>
    <recommendedName>
        <fullName evidence="2">Phosphatidic acid phosphatase type 2/haloperoxidase domain-containing protein</fullName>
    </recommendedName>
</protein>
<sequence>MNSVIKKTNDLVRRWDVILCVLMASLFYLIPEIDLWVAQQFHDGQRFYLQDNLIVRIIYWTFAKIHLLVLLAIIVGFVIYHKHNSHSAHVRKRLRYVLLVLLLAPGIFVNLALKDNSIGRARPVHLEQFGGDAQFTPAFVYSGYCNKNCSFTSGHAAVVFFFMVFGWLFRCHKTFIAGLTIGVIVSAVRIMQGGHFLSDVMMSFWIVYFTGLTCAYLYKFNFKAKPTPEAKPALA</sequence>
<evidence type="ECO:0000313" key="4">
    <source>
        <dbReference type="Proteomes" id="UP000244441"/>
    </source>
</evidence>
<dbReference type="RefSeq" id="WP_108602895.1">
    <property type="nucleotide sequence ID" value="NZ_CP026604.1"/>
</dbReference>
<dbReference type="EMBL" id="CP026604">
    <property type="protein sequence ID" value="AWB66839.1"/>
    <property type="molecule type" value="Genomic_DNA"/>
</dbReference>
<dbReference type="KEGG" id="cate:C2869_10525"/>
<feature type="transmembrane region" description="Helical" evidence="1">
    <location>
        <begin position="176"/>
        <end position="194"/>
    </location>
</feature>
<feature type="domain" description="Phosphatidic acid phosphatase type 2/haloperoxidase" evidence="2">
    <location>
        <begin position="97"/>
        <end position="221"/>
    </location>
</feature>
<keyword evidence="1" id="KW-1133">Transmembrane helix</keyword>
<organism evidence="3 4">
    <name type="scientific">Saccharobesus litoralis</name>
    <dbReference type="NCBI Taxonomy" id="2172099"/>
    <lineage>
        <taxon>Bacteria</taxon>
        <taxon>Pseudomonadati</taxon>
        <taxon>Pseudomonadota</taxon>
        <taxon>Gammaproteobacteria</taxon>
        <taxon>Alteromonadales</taxon>
        <taxon>Alteromonadaceae</taxon>
        <taxon>Saccharobesus</taxon>
    </lineage>
</organism>
<dbReference type="CDD" id="cd03396">
    <property type="entry name" value="PAP2_like_6"/>
    <property type="match status" value="1"/>
</dbReference>
<dbReference type="AlphaFoldDB" id="A0A2S0VRK0"/>
<evidence type="ECO:0000259" key="2">
    <source>
        <dbReference type="Pfam" id="PF01569"/>
    </source>
</evidence>
<name>A0A2S0VRK0_9ALTE</name>
<evidence type="ECO:0000313" key="3">
    <source>
        <dbReference type="EMBL" id="AWB66839.1"/>
    </source>
</evidence>
<dbReference type="Pfam" id="PF01569">
    <property type="entry name" value="PAP2"/>
    <property type="match status" value="1"/>
</dbReference>
<gene>
    <name evidence="3" type="ORF">C2869_10525</name>
</gene>
<feature type="transmembrane region" description="Helical" evidence="1">
    <location>
        <begin position="151"/>
        <end position="169"/>
    </location>
</feature>
<keyword evidence="4" id="KW-1185">Reference proteome</keyword>
<feature type="transmembrane region" description="Helical" evidence="1">
    <location>
        <begin position="57"/>
        <end position="81"/>
    </location>
</feature>
<keyword evidence="1" id="KW-0472">Membrane</keyword>
<accession>A0A2S0VRK0</accession>
<keyword evidence="1" id="KW-0812">Transmembrane</keyword>
<dbReference type="OrthoDB" id="9813524at2"/>